<dbReference type="InterPro" id="IPR036465">
    <property type="entry name" value="vWFA_dom_sf"/>
</dbReference>
<evidence type="ECO:0000256" key="1">
    <source>
        <dbReference type="ARBA" id="ARBA00022475"/>
    </source>
</evidence>
<keyword evidence="2 5" id="KW-0812">Transmembrane</keyword>
<dbReference type="PROSITE" id="PS50234">
    <property type="entry name" value="VWFA"/>
    <property type="match status" value="1"/>
</dbReference>
<protein>
    <submittedName>
        <fullName evidence="7">VWA domain-containing protein</fullName>
    </submittedName>
</protein>
<dbReference type="EMBL" id="JADKGY010000031">
    <property type="protein sequence ID" value="MBK9984780.1"/>
    <property type="molecule type" value="Genomic_DNA"/>
</dbReference>
<proteinExistence type="predicted"/>
<evidence type="ECO:0000256" key="4">
    <source>
        <dbReference type="ARBA" id="ARBA00023136"/>
    </source>
</evidence>
<evidence type="ECO:0000256" key="3">
    <source>
        <dbReference type="ARBA" id="ARBA00022989"/>
    </source>
</evidence>
<dbReference type="AlphaFoldDB" id="A0A9D7SWZ2"/>
<dbReference type="Proteomes" id="UP000808337">
    <property type="component" value="Unassembled WGS sequence"/>
</dbReference>
<evidence type="ECO:0000256" key="5">
    <source>
        <dbReference type="SAM" id="Phobius"/>
    </source>
</evidence>
<accession>A0A9D7SWZ2</accession>
<keyword evidence="4 5" id="KW-0472">Membrane</keyword>
<dbReference type="InterPro" id="IPR050768">
    <property type="entry name" value="UPF0353/GerABKA_families"/>
</dbReference>
<dbReference type="InterPro" id="IPR002035">
    <property type="entry name" value="VWF_A"/>
</dbReference>
<name>A0A9D7SWZ2_9BACT</name>
<comment type="caution">
    <text evidence="7">The sequence shown here is derived from an EMBL/GenBank/DDBJ whole genome shotgun (WGS) entry which is preliminary data.</text>
</comment>
<feature type="transmembrane region" description="Helical" evidence="5">
    <location>
        <begin position="307"/>
        <end position="325"/>
    </location>
</feature>
<sequence>MFRFQHPEFFWLGILPVLIIAGFFLNAWFSGKSWSNWGSALSNEKVLGKLKNKPSFLWFGGLAAILLSIAAVNPQWGYKTETVENKTADIYLCLDISNSMLAEDVAPNRLERARRFALDLSSAFKTDRIGLIVFAGNAYIQSPLTSDWHAIELYLNAAHPDQAGTQGTAIGEAIRLATKSGKNSEEPGEGAIIIITDGEDHDSDAPLAIQESIAKGWSTYVVGVGTEEGGTIPIMINGNKDVKRDETGQPVKTKLNKQLMTDLASKGNGKYYDLNSIPTIIDDLKSELTKLERGHLEKRSFSDHKSYFQWFLLPALLLILMYASVNYKHEVI</sequence>
<evidence type="ECO:0000313" key="7">
    <source>
        <dbReference type="EMBL" id="MBK9984780.1"/>
    </source>
</evidence>
<reference evidence="7 8" key="1">
    <citation type="submission" date="2020-10" db="EMBL/GenBank/DDBJ databases">
        <title>Connecting structure to function with the recovery of over 1000 high-quality activated sludge metagenome-assembled genomes encoding full-length rRNA genes using long-read sequencing.</title>
        <authorList>
            <person name="Singleton C.M."/>
            <person name="Petriglieri F."/>
            <person name="Kristensen J.M."/>
            <person name="Kirkegaard R.H."/>
            <person name="Michaelsen T.Y."/>
            <person name="Andersen M.H."/>
            <person name="Karst S.M."/>
            <person name="Dueholm M.S."/>
            <person name="Nielsen P.H."/>
            <person name="Albertsen M."/>
        </authorList>
    </citation>
    <scope>NUCLEOTIDE SEQUENCE [LARGE SCALE GENOMIC DNA]</scope>
    <source>
        <strain evidence="7">Ribe_18-Q3-R11-54_MAXAC.273</strain>
    </source>
</reference>
<gene>
    <name evidence="7" type="ORF">IPP15_20860</name>
</gene>
<keyword evidence="1" id="KW-1003">Cell membrane</keyword>
<dbReference type="Pfam" id="PF13519">
    <property type="entry name" value="VWA_2"/>
    <property type="match status" value="1"/>
</dbReference>
<evidence type="ECO:0000259" key="6">
    <source>
        <dbReference type="PROSITE" id="PS50234"/>
    </source>
</evidence>
<feature type="transmembrane region" description="Helical" evidence="5">
    <location>
        <begin position="55"/>
        <end position="72"/>
    </location>
</feature>
<feature type="transmembrane region" description="Helical" evidence="5">
    <location>
        <begin position="9"/>
        <end position="29"/>
    </location>
</feature>
<dbReference type="PANTHER" id="PTHR22550:SF5">
    <property type="entry name" value="LEUCINE ZIPPER PROTEIN 4"/>
    <property type="match status" value="1"/>
</dbReference>
<organism evidence="7 8">
    <name type="scientific">Candidatus Opimibacter skivensis</name>
    <dbReference type="NCBI Taxonomy" id="2982028"/>
    <lineage>
        <taxon>Bacteria</taxon>
        <taxon>Pseudomonadati</taxon>
        <taxon>Bacteroidota</taxon>
        <taxon>Saprospiria</taxon>
        <taxon>Saprospirales</taxon>
        <taxon>Saprospiraceae</taxon>
        <taxon>Candidatus Opimibacter</taxon>
    </lineage>
</organism>
<feature type="domain" description="VWFA" evidence="6">
    <location>
        <begin position="89"/>
        <end position="288"/>
    </location>
</feature>
<keyword evidence="3 5" id="KW-1133">Transmembrane helix</keyword>
<dbReference type="PANTHER" id="PTHR22550">
    <property type="entry name" value="SPORE GERMINATION PROTEIN"/>
    <property type="match status" value="1"/>
</dbReference>
<dbReference type="Gene3D" id="3.40.50.410">
    <property type="entry name" value="von Willebrand factor, type A domain"/>
    <property type="match status" value="1"/>
</dbReference>
<dbReference type="SMART" id="SM00327">
    <property type="entry name" value="VWA"/>
    <property type="match status" value="1"/>
</dbReference>
<evidence type="ECO:0000256" key="2">
    <source>
        <dbReference type="ARBA" id="ARBA00022692"/>
    </source>
</evidence>
<dbReference type="SUPFAM" id="SSF53300">
    <property type="entry name" value="vWA-like"/>
    <property type="match status" value="1"/>
</dbReference>
<evidence type="ECO:0000313" key="8">
    <source>
        <dbReference type="Proteomes" id="UP000808337"/>
    </source>
</evidence>